<proteinExistence type="predicted"/>
<dbReference type="AlphaFoldDB" id="A0A6J7EI26"/>
<evidence type="ECO:0000313" key="1">
    <source>
        <dbReference type="EMBL" id="CAB4705755.1"/>
    </source>
</evidence>
<evidence type="ECO:0000313" key="5">
    <source>
        <dbReference type="EMBL" id="CAB5018414.1"/>
    </source>
</evidence>
<dbReference type="EMBL" id="CAFBPS010000004">
    <property type="protein sequence ID" value="CAB5018414.1"/>
    <property type="molecule type" value="Genomic_DNA"/>
</dbReference>
<evidence type="ECO:0000313" key="4">
    <source>
        <dbReference type="EMBL" id="CAB4887642.1"/>
    </source>
</evidence>
<dbReference type="EMBL" id="CAEZYH010000002">
    <property type="protein sequence ID" value="CAB4705755.1"/>
    <property type="molecule type" value="Genomic_DNA"/>
</dbReference>
<dbReference type="InterPro" id="IPR000600">
    <property type="entry name" value="ROK"/>
</dbReference>
<dbReference type="InterPro" id="IPR043129">
    <property type="entry name" value="ATPase_NBD"/>
</dbReference>
<dbReference type="PANTHER" id="PTHR18964">
    <property type="entry name" value="ROK (REPRESSOR, ORF, KINASE) FAMILY"/>
    <property type="match status" value="1"/>
</dbReference>
<dbReference type="Pfam" id="PF00480">
    <property type="entry name" value="ROK"/>
    <property type="match status" value="1"/>
</dbReference>
<dbReference type="EMBL" id="CAFBMF010000002">
    <property type="protein sequence ID" value="CAB4887642.1"/>
    <property type="molecule type" value="Genomic_DNA"/>
</dbReference>
<dbReference type="InterPro" id="IPR049874">
    <property type="entry name" value="ROK_cs"/>
</dbReference>
<dbReference type="EMBL" id="CAFBLJ010000152">
    <property type="protein sequence ID" value="CAB4882626.1"/>
    <property type="molecule type" value="Genomic_DNA"/>
</dbReference>
<gene>
    <name evidence="1" type="ORF">UFOPK2658_00077</name>
    <name evidence="2" type="ORF">UFOPK2880_00188</name>
    <name evidence="3" type="ORF">UFOPK3304_01800</name>
    <name evidence="4" type="ORF">UFOPK3494_00052</name>
    <name evidence="5" type="ORF">UFOPK4134_00124</name>
</gene>
<dbReference type="SUPFAM" id="SSF53067">
    <property type="entry name" value="Actin-like ATPase domain"/>
    <property type="match status" value="1"/>
</dbReference>
<sequence length="315" mass="32741">MPIVSGRRAGIDVGGTKCLGVVWHNGKIVQEVRRDTPQGADDIVETLVSMVRELGEVDSVGIGVPGLVTRQGVLRAAPNLVDIADFAVGPILRDILHVDVAVENDATCAAVAEWSAGAAQGVDDVIVVTLGTGIGGGLVSGGRLVRGTNGFAGEIGHMIVDPSGPKCVCGQRGCWERYASGNGLAYLGTLAAERGHAHMVQTLAGGSTNIRGEHIREAALLGDDEALAIVDEFARWVALGLSNLTNLLDPSMLVIGGGLAGSGDLFLRPIQQWFGELLYSPELRPHPQLVLAKFAEQAGAIGAAILPEYAHVSDI</sequence>
<evidence type="ECO:0000313" key="3">
    <source>
        <dbReference type="EMBL" id="CAB4882626.1"/>
    </source>
</evidence>
<accession>A0A6J7EI26</accession>
<dbReference type="PROSITE" id="PS01125">
    <property type="entry name" value="ROK"/>
    <property type="match status" value="1"/>
</dbReference>
<dbReference type="EMBL" id="CAEZZP010000005">
    <property type="protein sequence ID" value="CAB4762245.1"/>
    <property type="molecule type" value="Genomic_DNA"/>
</dbReference>
<protein>
    <submittedName>
        <fullName evidence="3">Unannotated protein</fullName>
    </submittedName>
</protein>
<dbReference type="Gene3D" id="3.30.420.40">
    <property type="match status" value="2"/>
</dbReference>
<dbReference type="PANTHER" id="PTHR18964:SF149">
    <property type="entry name" value="BIFUNCTIONAL UDP-N-ACETYLGLUCOSAMINE 2-EPIMERASE_N-ACETYLMANNOSAMINE KINASE"/>
    <property type="match status" value="1"/>
</dbReference>
<evidence type="ECO:0000313" key="2">
    <source>
        <dbReference type="EMBL" id="CAB4762245.1"/>
    </source>
</evidence>
<name>A0A6J7EI26_9ZZZZ</name>
<reference evidence="3" key="1">
    <citation type="submission" date="2020-05" db="EMBL/GenBank/DDBJ databases">
        <authorList>
            <person name="Chiriac C."/>
            <person name="Salcher M."/>
            <person name="Ghai R."/>
            <person name="Kavagutti S V."/>
        </authorList>
    </citation>
    <scope>NUCLEOTIDE SEQUENCE</scope>
</reference>
<organism evidence="3">
    <name type="scientific">freshwater metagenome</name>
    <dbReference type="NCBI Taxonomy" id="449393"/>
    <lineage>
        <taxon>unclassified sequences</taxon>
        <taxon>metagenomes</taxon>
        <taxon>ecological metagenomes</taxon>
    </lineage>
</organism>